<evidence type="ECO:0000313" key="3">
    <source>
        <dbReference type="Proteomes" id="UP001229952"/>
    </source>
</evidence>
<organism evidence="2 3">
    <name type="scientific">Streptomyces laculatispora</name>
    <dbReference type="NCBI Taxonomy" id="887464"/>
    <lineage>
        <taxon>Bacteria</taxon>
        <taxon>Bacillati</taxon>
        <taxon>Actinomycetota</taxon>
        <taxon>Actinomycetes</taxon>
        <taxon>Kitasatosporales</taxon>
        <taxon>Streptomycetaceae</taxon>
        <taxon>Streptomyces</taxon>
    </lineage>
</organism>
<dbReference type="SUPFAM" id="SSF55874">
    <property type="entry name" value="ATPase domain of HSP90 chaperone/DNA topoisomerase II/histidine kinase"/>
    <property type="match status" value="1"/>
</dbReference>
<geneLocation type="plasmid" evidence="2 3">
    <name>unnamed1</name>
</geneLocation>
<keyword evidence="3" id="KW-1185">Reference proteome</keyword>
<evidence type="ECO:0000313" key="2">
    <source>
        <dbReference type="EMBL" id="WLQ45608.1"/>
    </source>
</evidence>
<gene>
    <name evidence="2" type="ORF">P8A22_37920</name>
</gene>
<name>A0ABY9IF97_9ACTN</name>
<dbReference type="Pfam" id="PF02518">
    <property type="entry name" value="HATPase_c"/>
    <property type="match status" value="1"/>
</dbReference>
<feature type="domain" description="Histidine kinase/HSP90-like ATPase" evidence="1">
    <location>
        <begin position="345"/>
        <end position="399"/>
    </location>
</feature>
<accession>A0ABY9IF97</accession>
<dbReference type="RefSeq" id="WP_306092755.1">
    <property type="nucleotide sequence ID" value="NZ_CP120993.1"/>
</dbReference>
<evidence type="ECO:0000259" key="1">
    <source>
        <dbReference type="Pfam" id="PF02518"/>
    </source>
</evidence>
<dbReference type="Gene3D" id="3.30.565.10">
    <property type="entry name" value="Histidine kinase-like ATPase, C-terminal domain"/>
    <property type="match status" value="1"/>
</dbReference>
<sequence length="425" mass="45652">MKSARQDVVWATAVRTLDAQHRTTTWLRLACIAALWALLPLGDPGERSRVALQLLPVTAGALLSHVHARPELLQYLAHVPLAGCLLGHLTGTRGHAKFDLPGVLEGGGILVASTVYGGKWAVTGYSVDELSLALLAVTVFTWSVFLNVVLDAGYYAPHGSIKFGTERSAGPASPLLNWLRHAIPPGVAMLVALMFVPPWTPTLQAVPLALRVILVLSILSLRLAWLGFEQVLAACVETVCDAEHAARVKEAGELHSTGKNAVGNVLNALDSPHYKYSEVRSLLRNTLVQMEEAIRRARSGSQLSLTDFQPLGTLWEAAVAVLPTAWRARCTLDAEAHELLLGPTDRQLVQRLISDLVTNAVRAGASSVRCSVRSTHAGRALQIEVCVRDNGPGMPPGVLGDPMTSLAVMAHELSLQRNPHVLAPR</sequence>
<proteinExistence type="predicted"/>
<dbReference type="Proteomes" id="UP001229952">
    <property type="component" value="Plasmid unnamed1"/>
</dbReference>
<reference evidence="2 3" key="1">
    <citation type="submission" date="2023-03" db="EMBL/GenBank/DDBJ databases">
        <title>Isolation and description of six Streptomyces strains from soil environments, able to metabolize different microbial glucans.</title>
        <authorList>
            <person name="Widen T."/>
            <person name="Larsbrink J."/>
        </authorList>
    </citation>
    <scope>NUCLEOTIDE SEQUENCE [LARGE SCALE GENOMIC DNA]</scope>
    <source>
        <strain evidence="2 3">Mut2</strain>
        <plasmid evidence="2 3">unnamed1</plasmid>
    </source>
</reference>
<keyword evidence="2" id="KW-0614">Plasmid</keyword>
<dbReference type="InterPro" id="IPR036890">
    <property type="entry name" value="HATPase_C_sf"/>
</dbReference>
<protein>
    <recommendedName>
        <fullName evidence="1">Histidine kinase/HSP90-like ATPase domain-containing protein</fullName>
    </recommendedName>
</protein>
<dbReference type="EMBL" id="CP120993">
    <property type="protein sequence ID" value="WLQ45608.1"/>
    <property type="molecule type" value="Genomic_DNA"/>
</dbReference>
<dbReference type="InterPro" id="IPR003594">
    <property type="entry name" value="HATPase_dom"/>
</dbReference>